<dbReference type="Pfam" id="PF01513">
    <property type="entry name" value="NAD_kinase"/>
    <property type="match status" value="1"/>
</dbReference>
<dbReference type="GO" id="GO:0006741">
    <property type="term" value="P:NADP+ biosynthetic process"/>
    <property type="evidence" value="ECO:0007669"/>
    <property type="project" value="InterPro"/>
</dbReference>
<evidence type="ECO:0000256" key="1">
    <source>
        <dbReference type="ARBA" id="ARBA00010995"/>
    </source>
</evidence>
<dbReference type="GO" id="GO:0005524">
    <property type="term" value="F:ATP binding"/>
    <property type="evidence" value="ECO:0007669"/>
    <property type="project" value="UniProtKB-KW"/>
</dbReference>
<evidence type="ECO:0000313" key="8">
    <source>
        <dbReference type="EMBL" id="OMJ90176.1"/>
    </source>
</evidence>
<dbReference type="FunFam" id="2.60.200.30:FF:000009">
    <property type="entry name" value="Poly(P)/ATP NAD kinase"/>
    <property type="match status" value="1"/>
</dbReference>
<dbReference type="Gene3D" id="3.40.50.10330">
    <property type="entry name" value="Probable inorganic polyphosphate/atp-NAD kinase, domain 1"/>
    <property type="match status" value="1"/>
</dbReference>
<dbReference type="EMBL" id="MPUH01000109">
    <property type="protein sequence ID" value="OMJ90176.1"/>
    <property type="molecule type" value="Genomic_DNA"/>
</dbReference>
<dbReference type="Pfam" id="PF20143">
    <property type="entry name" value="NAD_kinase_C"/>
    <property type="match status" value="1"/>
</dbReference>
<keyword evidence="9" id="KW-1185">Reference proteome</keyword>
<name>A0A1R2CMI5_9CILI</name>
<evidence type="ECO:0008006" key="10">
    <source>
        <dbReference type="Google" id="ProtNLM"/>
    </source>
</evidence>
<organism evidence="8 9">
    <name type="scientific">Stentor coeruleus</name>
    <dbReference type="NCBI Taxonomy" id="5963"/>
    <lineage>
        <taxon>Eukaryota</taxon>
        <taxon>Sar</taxon>
        <taxon>Alveolata</taxon>
        <taxon>Ciliophora</taxon>
        <taxon>Postciliodesmatophora</taxon>
        <taxon>Heterotrichea</taxon>
        <taxon>Heterotrichida</taxon>
        <taxon>Stentoridae</taxon>
        <taxon>Stentor</taxon>
    </lineage>
</organism>
<comment type="caution">
    <text evidence="8">The sequence shown here is derived from an EMBL/GenBank/DDBJ whole genome shotgun (WGS) entry which is preliminary data.</text>
</comment>
<dbReference type="GO" id="GO:0019674">
    <property type="term" value="P:NAD+ metabolic process"/>
    <property type="evidence" value="ECO:0007669"/>
    <property type="project" value="InterPro"/>
</dbReference>
<dbReference type="SMART" id="SM00612">
    <property type="entry name" value="Kelch"/>
    <property type="match status" value="2"/>
</dbReference>
<dbReference type="OrthoDB" id="24581at2759"/>
<proteinExistence type="inferred from homology"/>
<dbReference type="HAMAP" id="MF_00361">
    <property type="entry name" value="NAD_kinase"/>
    <property type="match status" value="1"/>
</dbReference>
<dbReference type="InterPro" id="IPR002504">
    <property type="entry name" value="NADK"/>
</dbReference>
<dbReference type="InterPro" id="IPR015915">
    <property type="entry name" value="Kelch-typ_b-propeller"/>
</dbReference>
<reference evidence="8 9" key="1">
    <citation type="submission" date="2016-11" db="EMBL/GenBank/DDBJ databases">
        <title>The macronuclear genome of Stentor coeruleus: a giant cell with tiny introns.</title>
        <authorList>
            <person name="Slabodnick M."/>
            <person name="Ruby J.G."/>
            <person name="Reiff S.B."/>
            <person name="Swart E.C."/>
            <person name="Gosai S."/>
            <person name="Prabakaran S."/>
            <person name="Witkowska E."/>
            <person name="Larue G.E."/>
            <person name="Fisher S."/>
            <person name="Freeman R.M."/>
            <person name="Gunawardena J."/>
            <person name="Chu W."/>
            <person name="Stover N.A."/>
            <person name="Gregory B.D."/>
            <person name="Nowacki M."/>
            <person name="Derisi J."/>
            <person name="Roy S.W."/>
            <person name="Marshall W.F."/>
            <person name="Sood P."/>
        </authorList>
    </citation>
    <scope>NUCLEOTIDE SEQUENCE [LARGE SCALE GENOMIC DNA]</scope>
    <source>
        <strain evidence="8">WM001</strain>
    </source>
</reference>
<dbReference type="SUPFAM" id="SSF111331">
    <property type="entry name" value="NAD kinase/diacylglycerol kinase-like"/>
    <property type="match status" value="1"/>
</dbReference>
<dbReference type="PANTHER" id="PTHR20275:SF0">
    <property type="entry name" value="NAD KINASE"/>
    <property type="match status" value="1"/>
</dbReference>
<gene>
    <name evidence="8" type="ORF">SteCoe_7573</name>
</gene>
<dbReference type="Proteomes" id="UP000187209">
    <property type="component" value="Unassembled WGS sequence"/>
</dbReference>
<keyword evidence="3" id="KW-0547">Nucleotide-binding</keyword>
<protein>
    <recommendedName>
        <fullName evidence="10">NAD(+) kinase</fullName>
    </recommendedName>
</protein>
<accession>A0A1R2CMI5</accession>
<comment type="similarity">
    <text evidence="1">Belongs to the NAD kinase family.</text>
</comment>
<dbReference type="InterPro" id="IPR016064">
    <property type="entry name" value="NAD/diacylglycerol_kinase_sf"/>
</dbReference>
<evidence type="ECO:0000256" key="7">
    <source>
        <dbReference type="ARBA" id="ARBA00023027"/>
    </source>
</evidence>
<evidence type="ECO:0000256" key="2">
    <source>
        <dbReference type="ARBA" id="ARBA00022679"/>
    </source>
</evidence>
<sequence>MEIPDGAMMIGGRDTYCSNKVLRLHSGEISIWTPMISCRSKCSAIFHNNKVYVFGGINTDSQQKLQTCEEFSIQNHHWSPLPQMHYPRIKPSLCINSHWIYAMGGEGLELIERLNIQNNHWELCELRLPRPSNELTLCNMGTESILILGGRDERKEPMQEVWLYNFDKLHMIRLHSLNTPFTALGYYEKNNKIIMYNQQGKLEHPLPQKQSNCSSPMKIPENSVFSNPKYIYQKVKTPIPKSPTVLMIRRIGFDPILEDLFELTIRFLRSRGCVVYTEEKILDGELTEVFIKEESAEKIQLVVTLGGDGTVIWAANLFDGVVVPPILAFNLGSLGFMAKYPASSVLDVLNVVLGSEKVFLDLHSKLMYQVIDGANIVTGTCMNEICIDRGVNGSLIELEVYLNEEYCTTAIGDGLLIATPNGSTAYSLSAGGSIVHCAIPSILITPICPHSLSFRPVIVPDSVVIKLKVPEDARHSPWINIDGANKYKINLGTVIEIKLSEFCIPYVVLDEGYSNWIGRLRDILGWNDRKRQKAINLRVSS</sequence>
<dbReference type="InterPro" id="IPR017437">
    <property type="entry name" value="ATP-NAD_kinase_PpnK-typ_C"/>
</dbReference>
<evidence type="ECO:0000256" key="5">
    <source>
        <dbReference type="ARBA" id="ARBA00022840"/>
    </source>
</evidence>
<dbReference type="InterPro" id="IPR017438">
    <property type="entry name" value="ATP-NAD_kinase_N"/>
</dbReference>
<dbReference type="InterPro" id="IPR006652">
    <property type="entry name" value="Kelch_1"/>
</dbReference>
<evidence type="ECO:0000256" key="3">
    <source>
        <dbReference type="ARBA" id="ARBA00022741"/>
    </source>
</evidence>
<keyword evidence="4" id="KW-0418">Kinase</keyword>
<evidence type="ECO:0000256" key="4">
    <source>
        <dbReference type="ARBA" id="ARBA00022777"/>
    </source>
</evidence>
<dbReference type="AlphaFoldDB" id="A0A1R2CMI5"/>
<dbReference type="Gene3D" id="2.60.200.30">
    <property type="entry name" value="Probable inorganic polyphosphate/atp-NAD kinase, domain 2"/>
    <property type="match status" value="1"/>
</dbReference>
<keyword evidence="6" id="KW-0521">NADP</keyword>
<evidence type="ECO:0000256" key="6">
    <source>
        <dbReference type="ARBA" id="ARBA00022857"/>
    </source>
</evidence>
<evidence type="ECO:0000313" key="9">
    <source>
        <dbReference type="Proteomes" id="UP000187209"/>
    </source>
</evidence>
<dbReference type="SUPFAM" id="SSF117281">
    <property type="entry name" value="Kelch motif"/>
    <property type="match status" value="1"/>
</dbReference>
<keyword evidence="2" id="KW-0808">Transferase</keyword>
<dbReference type="PANTHER" id="PTHR20275">
    <property type="entry name" value="NAD KINASE"/>
    <property type="match status" value="1"/>
</dbReference>
<dbReference type="Gene3D" id="2.120.10.80">
    <property type="entry name" value="Kelch-type beta propeller"/>
    <property type="match status" value="1"/>
</dbReference>
<keyword evidence="5" id="KW-0067">ATP-binding</keyword>
<keyword evidence="7" id="KW-0520">NAD</keyword>
<dbReference type="Pfam" id="PF01344">
    <property type="entry name" value="Kelch_1"/>
    <property type="match status" value="1"/>
</dbReference>
<dbReference type="GO" id="GO:0003951">
    <property type="term" value="F:NAD+ kinase activity"/>
    <property type="evidence" value="ECO:0007669"/>
    <property type="project" value="InterPro"/>
</dbReference>